<dbReference type="InterPro" id="IPR056924">
    <property type="entry name" value="SH3_Tf2-1"/>
</dbReference>
<dbReference type="InterPro" id="IPR036397">
    <property type="entry name" value="RNaseH_sf"/>
</dbReference>
<dbReference type="PANTHER" id="PTHR46148">
    <property type="entry name" value="CHROMO DOMAIN-CONTAINING PROTEIN"/>
    <property type="match status" value="1"/>
</dbReference>
<dbReference type="SUPFAM" id="SSF53098">
    <property type="entry name" value="Ribonuclease H-like"/>
    <property type="match status" value="1"/>
</dbReference>
<evidence type="ECO:0000313" key="3">
    <source>
        <dbReference type="RefSeq" id="XP_048128972.1"/>
    </source>
</evidence>
<protein>
    <submittedName>
        <fullName evidence="3">Uncharacterized protein LOC125312929</fullName>
    </submittedName>
</protein>
<sequence length="236" mass="27710">MYQNLMQHYWWKDLYMKHIVRLDGVPVMINSTCDPKFTVTFWKSLLAALGTKLRFGMARHSQTDSRSKRTIQTLEDMLRACVLDFKGSWKEQLRLVEFAYNNGFQQSIKMTPFEALEKGKLSPMYVGPFEILELIRNLAYPLALPLRSAPVHNVFYVSMLRKYEPDSAHVLSYEEIELDERAAYVERPIKIVDRKEQVLRSKTIQLVKVVLQHHEAEGATWENEKVIKSSYPYLFE</sequence>
<dbReference type="GeneID" id="125312929"/>
<dbReference type="RefSeq" id="XP_048128972.1">
    <property type="nucleotide sequence ID" value="XM_048273015.1"/>
</dbReference>
<dbReference type="Gene3D" id="3.30.420.10">
    <property type="entry name" value="Ribonuclease H-like superfamily/Ribonuclease H"/>
    <property type="match status" value="1"/>
</dbReference>
<organism evidence="2 3">
    <name type="scientific">Rhodamnia argentea</name>
    <dbReference type="NCBI Taxonomy" id="178133"/>
    <lineage>
        <taxon>Eukaryota</taxon>
        <taxon>Viridiplantae</taxon>
        <taxon>Streptophyta</taxon>
        <taxon>Embryophyta</taxon>
        <taxon>Tracheophyta</taxon>
        <taxon>Spermatophyta</taxon>
        <taxon>Magnoliopsida</taxon>
        <taxon>eudicotyledons</taxon>
        <taxon>Gunneridae</taxon>
        <taxon>Pentapetalae</taxon>
        <taxon>rosids</taxon>
        <taxon>malvids</taxon>
        <taxon>Myrtales</taxon>
        <taxon>Myrtaceae</taxon>
        <taxon>Myrtoideae</taxon>
        <taxon>Myrteae</taxon>
        <taxon>Australasian group</taxon>
        <taxon>Rhodamnia</taxon>
    </lineage>
</organism>
<feature type="domain" description="Integrase catalytic" evidence="1">
    <location>
        <begin position="1"/>
        <end position="120"/>
    </location>
</feature>
<dbReference type="Proteomes" id="UP000827889">
    <property type="component" value="Chromosome 11"/>
</dbReference>
<dbReference type="PROSITE" id="PS50994">
    <property type="entry name" value="INTEGRASE"/>
    <property type="match status" value="1"/>
</dbReference>
<dbReference type="Pfam" id="PF24626">
    <property type="entry name" value="SH3_Tf2-1"/>
    <property type="match status" value="1"/>
</dbReference>
<dbReference type="InterPro" id="IPR012337">
    <property type="entry name" value="RNaseH-like_sf"/>
</dbReference>
<dbReference type="InterPro" id="IPR001584">
    <property type="entry name" value="Integrase_cat-core"/>
</dbReference>
<reference evidence="3" key="1">
    <citation type="submission" date="2025-08" db="UniProtKB">
        <authorList>
            <consortium name="RefSeq"/>
        </authorList>
    </citation>
    <scope>IDENTIFICATION</scope>
    <source>
        <tissue evidence="3">Leaf</tissue>
    </source>
</reference>
<evidence type="ECO:0000313" key="2">
    <source>
        <dbReference type="Proteomes" id="UP000827889"/>
    </source>
</evidence>
<keyword evidence="2" id="KW-1185">Reference proteome</keyword>
<evidence type="ECO:0000259" key="1">
    <source>
        <dbReference type="PROSITE" id="PS50994"/>
    </source>
</evidence>
<gene>
    <name evidence="3" type="primary">LOC125312929</name>
</gene>
<dbReference type="PANTHER" id="PTHR46148:SF60">
    <property type="entry name" value="CHROMO DOMAIN-CONTAINING PROTEIN"/>
    <property type="match status" value="1"/>
</dbReference>
<proteinExistence type="predicted"/>
<name>A0ABM3GXB0_9MYRT</name>
<accession>A0ABM3GXB0</accession>